<feature type="region of interest" description="Disordered" evidence="9">
    <location>
        <begin position="119"/>
        <end position="153"/>
    </location>
</feature>
<feature type="region of interest" description="Disordered" evidence="9">
    <location>
        <begin position="574"/>
        <end position="618"/>
    </location>
</feature>
<evidence type="ECO:0000256" key="2">
    <source>
        <dbReference type="ARBA" id="ARBA00022723"/>
    </source>
</evidence>
<keyword evidence="3" id="KW-0677">Repeat</keyword>
<feature type="region of interest" description="Disordered" evidence="9">
    <location>
        <begin position="1"/>
        <end position="76"/>
    </location>
</feature>
<feature type="domain" description="C2H2-type" evidence="10">
    <location>
        <begin position="648"/>
        <end position="675"/>
    </location>
</feature>
<dbReference type="FunFam" id="3.30.160.60:FF:000736">
    <property type="entry name" value="Zinc finger protein 423"/>
    <property type="match status" value="1"/>
</dbReference>
<feature type="region of interest" description="Disordered" evidence="9">
    <location>
        <begin position="448"/>
        <end position="468"/>
    </location>
</feature>
<comment type="subcellular location">
    <subcellularLocation>
        <location evidence="1">Nucleus</location>
    </subcellularLocation>
</comment>
<feature type="compositionally biased region" description="Low complexity" evidence="9">
    <location>
        <begin position="328"/>
        <end position="339"/>
    </location>
</feature>
<dbReference type="SMART" id="SM00355">
    <property type="entry name" value="ZnF_C2H2"/>
    <property type="match status" value="2"/>
</dbReference>
<evidence type="ECO:0000256" key="8">
    <source>
        <dbReference type="PROSITE-ProRule" id="PRU00042"/>
    </source>
</evidence>
<evidence type="ECO:0000256" key="3">
    <source>
        <dbReference type="ARBA" id="ARBA00022737"/>
    </source>
</evidence>
<sequence length="676" mass="73898">MTQQNYQRDLENHPYQSRNSLDIRSEGGLESLPATGTVFGTPNQGGGATGPTSDDHTANSHSSSVLKAHPSHKQGSPTVVSDLLAVLDDHAALHDPLHSMNATALHLPLDTHFLAQPSDSNSVSNLSSNLNSNSHSHSYSNSNSVSNSSGLSPQRILQDPTLLAHDDDPFAAISHPIGEIGALQFQSMDAANLRSSSITASSNEQSQQPPPLAEQQDRHQQLLQSQYQQSCIDPNLLSNATASFVDSGLVPDRISPDNFADDDNNSAFDDFAFQRRPSELASSHAATQPDLHARNSISYNTDAWNLPTLTSIQRSGPKPRRSFGGILPSSTTTIRPSSTGKRSESLRPLSLSTSPFKIDNELTKLLDDYNLSYSVQKPSKTRAGSFNTLNNQRRSSATEPQHRVQKQRASMSLVDGNNQDLIAKLYGDVKAPRPRLTSLSWENAIMSDDEDDEDVTESNPKTTEGTMTNSVQVTIPESKQTREPSVSNEIAGVVDSRDLRAAPIQGGSKSFESEDFLSHGLNANINSNDVGYMMPDTVANSQSPDLEFTDMASSSTGHQINTSQLTYASSASPSSFHSSYIGNNGSNSQASGKSRKWQPFSKTPRTKSTSPLDEDEKPFRCQECPKTFRRSEHLKRHIRSVHSSERPFHCSYCDKKFSRSDNLSQHLKTHKKHGDF</sequence>
<keyword evidence="6" id="KW-0238">DNA-binding</keyword>
<keyword evidence="12" id="KW-1185">Reference proteome</keyword>
<feature type="region of interest" description="Disordered" evidence="9">
    <location>
        <begin position="382"/>
        <end position="410"/>
    </location>
</feature>
<proteinExistence type="predicted"/>
<evidence type="ECO:0000313" key="11">
    <source>
        <dbReference type="EMBL" id="SCU94534.1"/>
    </source>
</evidence>
<name>A0A1G4JUN8_9SACH</name>
<dbReference type="InterPro" id="IPR013087">
    <property type="entry name" value="Znf_C2H2_type"/>
</dbReference>
<evidence type="ECO:0000256" key="4">
    <source>
        <dbReference type="ARBA" id="ARBA00022771"/>
    </source>
</evidence>
<feature type="compositionally biased region" description="Polar residues" evidence="9">
    <location>
        <begin position="194"/>
        <end position="207"/>
    </location>
</feature>
<dbReference type="Gene3D" id="3.30.160.60">
    <property type="entry name" value="Classic Zinc Finger"/>
    <property type="match status" value="2"/>
</dbReference>
<dbReference type="GO" id="GO:0005634">
    <property type="term" value="C:nucleus"/>
    <property type="evidence" value="ECO:0007669"/>
    <property type="project" value="UniProtKB-SubCell"/>
</dbReference>
<dbReference type="AlphaFoldDB" id="A0A1G4JUN8"/>
<keyword evidence="2" id="KW-0479">Metal-binding</keyword>
<evidence type="ECO:0000256" key="6">
    <source>
        <dbReference type="ARBA" id="ARBA00023125"/>
    </source>
</evidence>
<dbReference type="GO" id="GO:0000978">
    <property type="term" value="F:RNA polymerase II cis-regulatory region sequence-specific DNA binding"/>
    <property type="evidence" value="ECO:0007669"/>
    <property type="project" value="TreeGrafter"/>
</dbReference>
<dbReference type="PROSITE" id="PS50157">
    <property type="entry name" value="ZINC_FINGER_C2H2_2"/>
    <property type="match status" value="2"/>
</dbReference>
<dbReference type="SUPFAM" id="SSF57667">
    <property type="entry name" value="beta-beta-alpha zinc fingers"/>
    <property type="match status" value="1"/>
</dbReference>
<feature type="domain" description="C2H2-type" evidence="10">
    <location>
        <begin position="619"/>
        <end position="647"/>
    </location>
</feature>
<dbReference type="PANTHER" id="PTHR24404:SF114">
    <property type="entry name" value="KLUMPFUSS, ISOFORM B-RELATED"/>
    <property type="match status" value="1"/>
</dbReference>
<dbReference type="GO" id="GO:0008270">
    <property type="term" value="F:zinc ion binding"/>
    <property type="evidence" value="ECO:0007669"/>
    <property type="project" value="UniProtKB-KW"/>
</dbReference>
<dbReference type="InterPro" id="IPR050589">
    <property type="entry name" value="Ikaros_C2H2-ZF"/>
</dbReference>
<evidence type="ECO:0000313" key="12">
    <source>
        <dbReference type="Proteomes" id="UP000190274"/>
    </source>
</evidence>
<feature type="compositionally biased region" description="Polar residues" evidence="9">
    <location>
        <begin position="382"/>
        <end position="399"/>
    </location>
</feature>
<dbReference type="GO" id="GO:0006357">
    <property type="term" value="P:regulation of transcription by RNA polymerase II"/>
    <property type="evidence" value="ECO:0007669"/>
    <property type="project" value="TreeGrafter"/>
</dbReference>
<dbReference type="Pfam" id="PF00096">
    <property type="entry name" value="zf-C2H2"/>
    <property type="match status" value="2"/>
</dbReference>
<reference evidence="12" key="1">
    <citation type="submission" date="2016-03" db="EMBL/GenBank/DDBJ databases">
        <authorList>
            <person name="Devillers H."/>
        </authorList>
    </citation>
    <scope>NUCLEOTIDE SEQUENCE [LARGE SCALE GENOMIC DNA]</scope>
</reference>
<dbReference type="InterPro" id="IPR036236">
    <property type="entry name" value="Znf_C2H2_sf"/>
</dbReference>
<feature type="compositionally biased region" description="Polar residues" evidence="9">
    <location>
        <begin position="457"/>
        <end position="468"/>
    </location>
</feature>
<keyword evidence="7" id="KW-0539">Nucleus</keyword>
<feature type="region of interest" description="Disordered" evidence="9">
    <location>
        <begin position="194"/>
        <end position="227"/>
    </location>
</feature>
<feature type="compositionally biased region" description="Polar residues" evidence="9">
    <location>
        <begin position="600"/>
        <end position="611"/>
    </location>
</feature>
<organism evidence="11 12">
    <name type="scientific">Lachancea dasiensis</name>
    <dbReference type="NCBI Taxonomy" id="1072105"/>
    <lineage>
        <taxon>Eukaryota</taxon>
        <taxon>Fungi</taxon>
        <taxon>Dikarya</taxon>
        <taxon>Ascomycota</taxon>
        <taxon>Saccharomycotina</taxon>
        <taxon>Saccharomycetes</taxon>
        <taxon>Saccharomycetales</taxon>
        <taxon>Saccharomycetaceae</taxon>
        <taxon>Lachancea</taxon>
    </lineage>
</organism>
<dbReference type="PROSITE" id="PS00028">
    <property type="entry name" value="ZINC_FINGER_C2H2_1"/>
    <property type="match status" value="2"/>
</dbReference>
<dbReference type="FunFam" id="3.30.160.60:FF:000065">
    <property type="entry name" value="B-cell CLL/lymphoma 6, member B"/>
    <property type="match status" value="1"/>
</dbReference>
<dbReference type="Proteomes" id="UP000190274">
    <property type="component" value="Chromosome G"/>
</dbReference>
<feature type="region of interest" description="Disordered" evidence="9">
    <location>
        <begin position="309"/>
        <end position="348"/>
    </location>
</feature>
<evidence type="ECO:0000259" key="10">
    <source>
        <dbReference type="PROSITE" id="PS50157"/>
    </source>
</evidence>
<evidence type="ECO:0000256" key="5">
    <source>
        <dbReference type="ARBA" id="ARBA00022833"/>
    </source>
</evidence>
<accession>A0A1G4JUN8</accession>
<dbReference type="STRING" id="1266660.A0A1G4JUN8"/>
<evidence type="ECO:0000256" key="7">
    <source>
        <dbReference type="ARBA" id="ARBA00023242"/>
    </source>
</evidence>
<evidence type="ECO:0000256" key="1">
    <source>
        <dbReference type="ARBA" id="ARBA00004123"/>
    </source>
</evidence>
<feature type="compositionally biased region" description="Low complexity" evidence="9">
    <location>
        <begin position="120"/>
        <end position="149"/>
    </location>
</feature>
<keyword evidence="4 8" id="KW-0863">Zinc-finger</keyword>
<gene>
    <name evidence="11" type="ORF">LADA_0G09120G</name>
</gene>
<dbReference type="GO" id="GO:0003700">
    <property type="term" value="F:DNA-binding transcription factor activity"/>
    <property type="evidence" value="ECO:0007669"/>
    <property type="project" value="TreeGrafter"/>
</dbReference>
<protein>
    <submittedName>
        <fullName evidence="11">LADA_0G09120g1_1</fullName>
    </submittedName>
</protein>
<evidence type="ECO:0000256" key="9">
    <source>
        <dbReference type="SAM" id="MobiDB-lite"/>
    </source>
</evidence>
<dbReference type="PANTHER" id="PTHR24404">
    <property type="entry name" value="ZINC FINGER PROTEIN"/>
    <property type="match status" value="1"/>
</dbReference>
<dbReference type="OrthoDB" id="654211at2759"/>
<dbReference type="EMBL" id="LT598457">
    <property type="protein sequence ID" value="SCU94534.1"/>
    <property type="molecule type" value="Genomic_DNA"/>
</dbReference>
<keyword evidence="5" id="KW-0862">Zinc</keyword>
<feature type="compositionally biased region" description="Polar residues" evidence="9">
    <location>
        <begin position="580"/>
        <end position="592"/>
    </location>
</feature>